<dbReference type="EMBL" id="BLLF01003776">
    <property type="protein sequence ID" value="GFH28189.1"/>
    <property type="molecule type" value="Genomic_DNA"/>
</dbReference>
<name>A0A6A0A6K5_HAELA</name>
<evidence type="ECO:0000313" key="3">
    <source>
        <dbReference type="Proteomes" id="UP000485058"/>
    </source>
</evidence>
<keyword evidence="1" id="KW-0732">Signal</keyword>
<gene>
    <name evidence="2" type="ORF">HaLaN_26636</name>
</gene>
<evidence type="ECO:0000313" key="2">
    <source>
        <dbReference type="EMBL" id="GFH28189.1"/>
    </source>
</evidence>
<sequence>MSPWLFQPPLLLFLFAADSSLTQRAINAAGWAEQAPAGYTHGSSTAAA</sequence>
<comment type="caution">
    <text evidence="2">The sequence shown here is derived from an EMBL/GenBank/DDBJ whole genome shotgun (WGS) entry which is preliminary data.</text>
</comment>
<feature type="chain" id="PRO_5025503333" evidence="1">
    <location>
        <begin position="23"/>
        <end position="48"/>
    </location>
</feature>
<evidence type="ECO:0000256" key="1">
    <source>
        <dbReference type="SAM" id="SignalP"/>
    </source>
</evidence>
<feature type="signal peptide" evidence="1">
    <location>
        <begin position="1"/>
        <end position="22"/>
    </location>
</feature>
<keyword evidence="3" id="KW-1185">Reference proteome</keyword>
<dbReference type="AlphaFoldDB" id="A0A6A0A6K5"/>
<proteinExistence type="predicted"/>
<dbReference type="Proteomes" id="UP000485058">
    <property type="component" value="Unassembled WGS sequence"/>
</dbReference>
<accession>A0A6A0A6K5</accession>
<protein>
    <submittedName>
        <fullName evidence="2">Uncharacterized protein</fullName>
    </submittedName>
</protein>
<reference evidence="2 3" key="1">
    <citation type="submission" date="2020-02" db="EMBL/GenBank/DDBJ databases">
        <title>Draft genome sequence of Haematococcus lacustris strain NIES-144.</title>
        <authorList>
            <person name="Morimoto D."/>
            <person name="Nakagawa S."/>
            <person name="Yoshida T."/>
            <person name="Sawayama S."/>
        </authorList>
    </citation>
    <scope>NUCLEOTIDE SEQUENCE [LARGE SCALE GENOMIC DNA]</scope>
    <source>
        <strain evidence="2 3">NIES-144</strain>
    </source>
</reference>
<organism evidence="2 3">
    <name type="scientific">Haematococcus lacustris</name>
    <name type="common">Green alga</name>
    <name type="synonym">Haematococcus pluvialis</name>
    <dbReference type="NCBI Taxonomy" id="44745"/>
    <lineage>
        <taxon>Eukaryota</taxon>
        <taxon>Viridiplantae</taxon>
        <taxon>Chlorophyta</taxon>
        <taxon>core chlorophytes</taxon>
        <taxon>Chlorophyceae</taxon>
        <taxon>CS clade</taxon>
        <taxon>Chlamydomonadales</taxon>
        <taxon>Haematococcaceae</taxon>
        <taxon>Haematococcus</taxon>
    </lineage>
</organism>